<feature type="non-terminal residue" evidence="1">
    <location>
        <position position="1"/>
    </location>
</feature>
<dbReference type="Proteomes" id="UP001145114">
    <property type="component" value="Unassembled WGS sequence"/>
</dbReference>
<organism evidence="1 2">
    <name type="scientific">Spiromyces aspiralis</name>
    <dbReference type="NCBI Taxonomy" id="68401"/>
    <lineage>
        <taxon>Eukaryota</taxon>
        <taxon>Fungi</taxon>
        <taxon>Fungi incertae sedis</taxon>
        <taxon>Zoopagomycota</taxon>
        <taxon>Kickxellomycotina</taxon>
        <taxon>Kickxellomycetes</taxon>
        <taxon>Kickxellales</taxon>
        <taxon>Kickxellaceae</taxon>
        <taxon>Spiromyces</taxon>
    </lineage>
</organism>
<proteinExistence type="predicted"/>
<keyword evidence="2" id="KW-1185">Reference proteome</keyword>
<reference evidence="1" key="1">
    <citation type="submission" date="2022-06" db="EMBL/GenBank/DDBJ databases">
        <title>Phylogenomic reconstructions and comparative analyses of Kickxellomycotina fungi.</title>
        <authorList>
            <person name="Reynolds N.K."/>
            <person name="Stajich J.E."/>
            <person name="Barry K."/>
            <person name="Grigoriev I.V."/>
            <person name="Crous P."/>
            <person name="Smith M.E."/>
        </authorList>
    </citation>
    <scope>NUCLEOTIDE SEQUENCE</scope>
    <source>
        <strain evidence="1">RSA 2271</strain>
    </source>
</reference>
<evidence type="ECO:0000313" key="2">
    <source>
        <dbReference type="Proteomes" id="UP001145114"/>
    </source>
</evidence>
<accession>A0ACC1HUX1</accession>
<evidence type="ECO:0000313" key="1">
    <source>
        <dbReference type="EMBL" id="KAJ1679135.1"/>
    </source>
</evidence>
<dbReference type="EMBL" id="JAMZIH010000577">
    <property type="protein sequence ID" value="KAJ1679135.1"/>
    <property type="molecule type" value="Genomic_DNA"/>
</dbReference>
<protein>
    <submittedName>
        <fullName evidence="1">Secretory subunit</fullName>
    </submittedName>
</protein>
<name>A0ACC1HUX1_9FUNG</name>
<comment type="caution">
    <text evidence="1">The sequence shown here is derived from an EMBL/GenBank/DDBJ whole genome shotgun (WGS) entry which is preliminary data.</text>
</comment>
<sequence length="263" mass="29427">LPYIDHEPYKLLRKTKDIYSIKQFDGLELPEKKRLLSWLEPPQVDRVIGVAGRIPRLEVTRAFLTVIGDRIITPLAIVTLVAKLRIVNPSDDAKGRVGKECAELDSLDENDPTQVEEFLNKLNSKKQTMGQAPEAICPQLASRKAAAWWVIFSTPKANRTVVQPVRINDLVSEKIVTLQFQAPPRVGETDFMLSVVSDSYVGVDKHVPLKLKLSSPTELPPEPVVEDDISEPEEDSIAGQMAQMRGQTFSSRVQNDDETSDEE</sequence>
<gene>
    <name evidence="1" type="primary">SEC63_1</name>
    <name evidence="1" type="ORF">EV182_002659</name>
</gene>